<keyword evidence="2" id="KW-0378">Hydrolase</keyword>
<dbReference type="PANTHER" id="PTHR48081">
    <property type="entry name" value="AB HYDROLASE SUPERFAMILY PROTEIN C4A8.06C"/>
    <property type="match status" value="1"/>
</dbReference>
<protein>
    <recommendedName>
        <fullName evidence="4">Alpha/beta hydrolase fold-3 domain-containing protein</fullName>
    </recommendedName>
</protein>
<dbReference type="GO" id="GO:0016787">
    <property type="term" value="F:hydrolase activity"/>
    <property type="evidence" value="ECO:0007669"/>
    <property type="project" value="UniProtKB-KW"/>
</dbReference>
<keyword evidence="6" id="KW-1185">Reference proteome</keyword>
<dbReference type="InterPro" id="IPR013094">
    <property type="entry name" value="AB_hydrolase_3"/>
</dbReference>
<evidence type="ECO:0000256" key="2">
    <source>
        <dbReference type="ARBA" id="ARBA00022801"/>
    </source>
</evidence>
<organism evidence="5 6">
    <name type="scientific">Cudoniella acicularis</name>
    <dbReference type="NCBI Taxonomy" id="354080"/>
    <lineage>
        <taxon>Eukaryota</taxon>
        <taxon>Fungi</taxon>
        <taxon>Dikarya</taxon>
        <taxon>Ascomycota</taxon>
        <taxon>Pezizomycotina</taxon>
        <taxon>Leotiomycetes</taxon>
        <taxon>Helotiales</taxon>
        <taxon>Tricladiaceae</taxon>
        <taxon>Cudoniella</taxon>
    </lineage>
</organism>
<comment type="caution">
    <text evidence="5">The sequence shown here is derived from an EMBL/GenBank/DDBJ whole genome shotgun (WGS) entry which is preliminary data.</text>
</comment>
<accession>A0A8H4W9X4</accession>
<comment type="similarity">
    <text evidence="1">Belongs to the 'GDXG' lipolytic enzyme family.</text>
</comment>
<feature type="domain" description="Alpha/beta hydrolase fold-3" evidence="4">
    <location>
        <begin position="109"/>
        <end position="347"/>
    </location>
</feature>
<evidence type="ECO:0000313" key="6">
    <source>
        <dbReference type="Proteomes" id="UP000566819"/>
    </source>
</evidence>
<dbReference type="Gene3D" id="3.40.50.1820">
    <property type="entry name" value="alpha/beta hydrolase"/>
    <property type="match status" value="1"/>
</dbReference>
<feature type="active site" evidence="3">
    <location>
        <position position="190"/>
    </location>
</feature>
<gene>
    <name evidence="5" type="ORF">G7Y89_g984</name>
</gene>
<evidence type="ECO:0000313" key="5">
    <source>
        <dbReference type="EMBL" id="KAF4637080.1"/>
    </source>
</evidence>
<evidence type="ECO:0000259" key="4">
    <source>
        <dbReference type="Pfam" id="PF07859"/>
    </source>
</evidence>
<dbReference type="PROSITE" id="PS01174">
    <property type="entry name" value="LIPASE_GDXG_SER"/>
    <property type="match status" value="1"/>
</dbReference>
<dbReference type="PANTHER" id="PTHR48081:SF7">
    <property type="entry name" value="ALPHA_BETA HYDROLASE FOLD-3 DOMAIN-CONTAINING PROTEIN"/>
    <property type="match status" value="1"/>
</dbReference>
<reference evidence="5 6" key="1">
    <citation type="submission" date="2020-03" db="EMBL/GenBank/DDBJ databases">
        <title>Draft Genome Sequence of Cudoniella acicularis.</title>
        <authorList>
            <person name="Buettner E."/>
            <person name="Kellner H."/>
        </authorList>
    </citation>
    <scope>NUCLEOTIDE SEQUENCE [LARGE SCALE GENOMIC DNA]</scope>
    <source>
        <strain evidence="5 6">DSM 108380</strain>
    </source>
</reference>
<dbReference type="InterPro" id="IPR033140">
    <property type="entry name" value="Lipase_GDXG_put_SER_AS"/>
</dbReference>
<dbReference type="InterPro" id="IPR029058">
    <property type="entry name" value="AB_hydrolase_fold"/>
</dbReference>
<dbReference type="Pfam" id="PF07859">
    <property type="entry name" value="Abhydrolase_3"/>
    <property type="match status" value="1"/>
</dbReference>
<dbReference type="OrthoDB" id="5354320at2759"/>
<sequence>MRSSILEIVGTKTISEQQERSLKTPPVAFPAWIAQHTIPPDDNVQKILLQVIESLGDFAPSYASPKSVEVTLEWIGYRKEISDKTPRTPMSQKEKYVSLLEEFPLPGVIMFIYGGSFYTNHQPSYRKIVTRLSMMTGRRCVTVSQRLAPQDPFPSALLDVFHGYLSLLSPPAGSLNAPISPENIILAGDSSGACLALGLIQTILTLRRNGLSSINFHGNTVELALPAGLTLLSTVGDLTNGLPSTKENFNSDYFPLGGPPSNQLGFPTCSLWPTNPIRDNIYCDATTLYHPIAGPAAAKDWTGSPPLCFLSGQEQAIDGVNIIAQTAYNQGVPIFLQEYETMPHCFMWLLPESPQAQKCWKVWSRLCTSLLKTGIKPEATFVKAKGVEEEQRDLRNISRLDVDEARILMREGAKIHKFPSGKRAGGAML</sequence>
<dbReference type="SUPFAM" id="SSF53474">
    <property type="entry name" value="alpha/beta-Hydrolases"/>
    <property type="match status" value="1"/>
</dbReference>
<dbReference type="AlphaFoldDB" id="A0A8H4W9X4"/>
<name>A0A8H4W9X4_9HELO</name>
<proteinExistence type="inferred from homology"/>
<dbReference type="Proteomes" id="UP000566819">
    <property type="component" value="Unassembled WGS sequence"/>
</dbReference>
<dbReference type="InterPro" id="IPR050300">
    <property type="entry name" value="GDXG_lipolytic_enzyme"/>
</dbReference>
<evidence type="ECO:0000256" key="3">
    <source>
        <dbReference type="PROSITE-ProRule" id="PRU10038"/>
    </source>
</evidence>
<dbReference type="EMBL" id="JAAMPI010000036">
    <property type="protein sequence ID" value="KAF4637080.1"/>
    <property type="molecule type" value="Genomic_DNA"/>
</dbReference>
<evidence type="ECO:0000256" key="1">
    <source>
        <dbReference type="ARBA" id="ARBA00010515"/>
    </source>
</evidence>